<protein>
    <submittedName>
        <fullName evidence="2">Enoyl-CoA hydratase/isomerase family protein</fullName>
    </submittedName>
</protein>
<organism evidence="2 3">
    <name type="scientific">Leptospira weilii serovar Topaz str. LT2116</name>
    <dbReference type="NCBI Taxonomy" id="1088540"/>
    <lineage>
        <taxon>Bacteria</taxon>
        <taxon>Pseudomonadati</taxon>
        <taxon>Spirochaetota</taxon>
        <taxon>Spirochaetia</taxon>
        <taxon>Leptospirales</taxon>
        <taxon>Leptospiraceae</taxon>
        <taxon>Leptospira</taxon>
    </lineage>
</organism>
<proteinExistence type="inferred from homology"/>
<dbReference type="PANTHER" id="PTHR43802">
    <property type="entry name" value="ENOYL-COA HYDRATASE"/>
    <property type="match status" value="1"/>
</dbReference>
<gene>
    <name evidence="2" type="ORF">LEP1GSC188_1196</name>
</gene>
<reference evidence="2 3" key="1">
    <citation type="submission" date="2013-01" db="EMBL/GenBank/DDBJ databases">
        <authorList>
            <person name="Harkins D.M."/>
            <person name="Durkin A.S."/>
            <person name="Brinkac L.M."/>
            <person name="Haft D.H."/>
            <person name="Selengut J.D."/>
            <person name="Sanka R."/>
            <person name="DePew J."/>
            <person name="Purushe J."/>
            <person name="Tulsiani S.M."/>
            <person name="Graham G.C."/>
            <person name="Burns M.-A."/>
            <person name="Dohnt M.F."/>
            <person name="Smythe L.D."/>
            <person name="McKay D.B."/>
            <person name="Craig S.B."/>
            <person name="Vinetz J.M."/>
            <person name="Sutton G.G."/>
            <person name="Nierman W.C."/>
            <person name="Fouts D.E."/>
        </authorList>
    </citation>
    <scope>NUCLEOTIDE SEQUENCE [LARGE SCALE GENOMIC DNA]</scope>
    <source>
        <strain evidence="2 3">LT2116</strain>
    </source>
</reference>
<dbReference type="AlphaFoldDB" id="M3FTR6"/>
<dbReference type="InterPro" id="IPR029045">
    <property type="entry name" value="ClpP/crotonase-like_dom_sf"/>
</dbReference>
<keyword evidence="2" id="KW-0413">Isomerase</keyword>
<comment type="similarity">
    <text evidence="1">Belongs to the enoyl-CoA hydratase/isomerase family.</text>
</comment>
<dbReference type="Gene3D" id="1.10.12.10">
    <property type="entry name" value="Lyase 2-enoyl-coa Hydratase, Chain A, domain 2"/>
    <property type="match status" value="1"/>
</dbReference>
<sequence>MGTSRQAASKNGSVFIFTSSGYQKLKNDRLNSLFLFNPWRTIESIKEIVYVIRAHSLQKKGHVLHIIINRPEERNAFNVDMLYALSRAYDQLEADSEVRVGLVYANGKHFTLGLDLKNVAEFLKKQKRFPLPPESVNPWGTTGKTKTKPVVVAVHGMCITLGIELMLASEIRIAAKRTLFAQVEVQRGIFPFGGGTMRWPAQCGWGNAMKYILTGETFESEEALRIGLVQEVVEKSELIERGIQLAEKIAAQAPLGVYATLKSSLDSVIHGESKAAKDLFPQLLALMETKDAEEGLASFVEKRNAVFQGQ</sequence>
<dbReference type="Pfam" id="PF00378">
    <property type="entry name" value="ECH_1"/>
    <property type="match status" value="1"/>
</dbReference>
<evidence type="ECO:0000313" key="3">
    <source>
        <dbReference type="Proteomes" id="UP000011770"/>
    </source>
</evidence>
<dbReference type="Gene3D" id="3.90.226.10">
    <property type="entry name" value="2-enoyl-CoA Hydratase, Chain A, domain 1"/>
    <property type="match status" value="1"/>
</dbReference>
<dbReference type="InterPro" id="IPR014748">
    <property type="entry name" value="Enoyl-CoA_hydra_C"/>
</dbReference>
<dbReference type="SUPFAM" id="SSF52096">
    <property type="entry name" value="ClpP/crotonase"/>
    <property type="match status" value="1"/>
</dbReference>
<evidence type="ECO:0000256" key="1">
    <source>
        <dbReference type="ARBA" id="ARBA00005254"/>
    </source>
</evidence>
<dbReference type="GO" id="GO:0016853">
    <property type="term" value="F:isomerase activity"/>
    <property type="evidence" value="ECO:0007669"/>
    <property type="project" value="UniProtKB-KW"/>
</dbReference>
<dbReference type="InterPro" id="IPR001753">
    <property type="entry name" value="Enoyl-CoA_hydra/iso"/>
</dbReference>
<dbReference type="PANTHER" id="PTHR43802:SF1">
    <property type="entry name" value="IP11341P-RELATED"/>
    <property type="match status" value="1"/>
</dbReference>
<dbReference type="EMBL" id="AHOR02000012">
    <property type="protein sequence ID" value="EMF83647.1"/>
    <property type="molecule type" value="Genomic_DNA"/>
</dbReference>
<comment type="caution">
    <text evidence="2">The sequence shown here is derived from an EMBL/GenBank/DDBJ whole genome shotgun (WGS) entry which is preliminary data.</text>
</comment>
<evidence type="ECO:0000313" key="2">
    <source>
        <dbReference type="EMBL" id="EMF83647.1"/>
    </source>
</evidence>
<dbReference type="NCBIfam" id="NF005126">
    <property type="entry name" value="PRK06563.1"/>
    <property type="match status" value="1"/>
</dbReference>
<dbReference type="Proteomes" id="UP000011770">
    <property type="component" value="Unassembled WGS sequence"/>
</dbReference>
<dbReference type="CDD" id="cd06558">
    <property type="entry name" value="crotonase-like"/>
    <property type="match status" value="1"/>
</dbReference>
<accession>M3FTR6</accession>
<name>M3FTR6_9LEPT</name>